<name>A0A1F5G0N1_9BACT</name>
<reference evidence="1 2" key="1">
    <citation type="journal article" date="2016" name="Nat. Commun.">
        <title>Thousands of microbial genomes shed light on interconnected biogeochemical processes in an aquifer system.</title>
        <authorList>
            <person name="Anantharaman K."/>
            <person name="Brown C.T."/>
            <person name="Hug L.A."/>
            <person name="Sharon I."/>
            <person name="Castelle C.J."/>
            <person name="Probst A.J."/>
            <person name="Thomas B.C."/>
            <person name="Singh A."/>
            <person name="Wilkins M.J."/>
            <person name="Karaoz U."/>
            <person name="Brodie E.L."/>
            <person name="Williams K.H."/>
            <person name="Hubbard S.S."/>
            <person name="Banfield J.F."/>
        </authorList>
    </citation>
    <scope>NUCLEOTIDE SEQUENCE [LARGE SCALE GENOMIC DNA]</scope>
</reference>
<dbReference type="AlphaFoldDB" id="A0A1F5G0N1"/>
<sequence>MKLLRALFLLLPLFALVLSTPPTLLALEPTLPFSIEGNPSDDYQLQSFFPLLRFIKPSKLIVFENQDADRSYKSKCGETRQPTCTQTNPTCTLTTNFCEGGSSTTQGECLGLDPQDPASVGTCSYPQKNPVISVDPKGTDFSRDSSVLTDTPTADTLLTYPKYQNEALRYQNPGTNNLLTHGSHNLTLTRCDRAARQLMVAYQAAETKATVQKGDWPLGWVDWGYTTRVKGKTLLEVWNTVNGAGMGGIAQGLVAAQDAFFFSLGTDQTVTLPDTGALKAQLCSRLNVESNSDWATELEALPLYPPSFRQGYARTSICVYSICLPSENSNDGQGLYADTSIHAAYAAAIYDLLQNFPLNSALDHLNTLAKDNPLIRFSLNSKVAATPPQIAKVLTPQSKLKNFSLSTLGHVYDYQDLMAEYGYTLQPELSQEEGGAMNASLTSQIINFAYGIVDAAAPVTNHILTIPEPLGQAIFQLQQPVYQSRDPAYAIADNYEETLSNVVDGGSTLLYASKGLGAGDARRRLAHFTCQEPEYSSPQEIESIKAYALGTRAGCFADETPINGQCDPTLFAQILQAGGYSVPSAPLAKAESVYAMYESKLTPELMEVYGVASAETGVPCEVLAGIHYVEALLDPQKSLVSGRPLGTAEPDAGGQVFKTLEETAIWAGNHLTGKVGGKIGNVEQLITALSRYNGGGNSNCQPGYPYPIPYSGGCPPLFEGEDDIYPMSWLDDKHSSMYLLYCDDHLACAPTPYDSPGAFTFALSVYNHLTNSQSGATP</sequence>
<dbReference type="Proteomes" id="UP000177921">
    <property type="component" value="Unassembled WGS sequence"/>
</dbReference>
<proteinExistence type="predicted"/>
<organism evidence="1 2">
    <name type="scientific">Candidatus Collierbacteria bacterium RIFOXYD1_FULL_46_26</name>
    <dbReference type="NCBI Taxonomy" id="1817732"/>
    <lineage>
        <taxon>Bacteria</taxon>
        <taxon>Candidatus Collieribacteriota</taxon>
    </lineage>
</organism>
<protein>
    <submittedName>
        <fullName evidence="1">Uncharacterized protein</fullName>
    </submittedName>
</protein>
<comment type="caution">
    <text evidence="1">The sequence shown here is derived from an EMBL/GenBank/DDBJ whole genome shotgun (WGS) entry which is preliminary data.</text>
</comment>
<dbReference type="EMBL" id="MFAR01000004">
    <property type="protein sequence ID" value="OGD85421.1"/>
    <property type="molecule type" value="Genomic_DNA"/>
</dbReference>
<evidence type="ECO:0000313" key="1">
    <source>
        <dbReference type="EMBL" id="OGD85421.1"/>
    </source>
</evidence>
<accession>A0A1F5G0N1</accession>
<gene>
    <name evidence="1" type="ORF">A2618_02700</name>
</gene>
<evidence type="ECO:0000313" key="2">
    <source>
        <dbReference type="Proteomes" id="UP000177921"/>
    </source>
</evidence>